<proteinExistence type="predicted"/>
<keyword evidence="6" id="KW-1185">Reference proteome</keyword>
<dbReference type="Pfam" id="PF25390">
    <property type="entry name" value="WD40_RLD"/>
    <property type="match status" value="1"/>
</dbReference>
<dbReference type="OMA" id="FENDNCE"/>
<feature type="coiled-coil region" evidence="3">
    <location>
        <begin position="538"/>
        <end position="572"/>
    </location>
</feature>
<gene>
    <name evidence="5" type="ORF">PPERSA_12415</name>
</gene>
<feature type="repeat" description="RCC1" evidence="2">
    <location>
        <begin position="165"/>
        <end position="219"/>
    </location>
</feature>
<comment type="caution">
    <text evidence="5">The sequence shown here is derived from an EMBL/GenBank/DDBJ whole genome shotgun (WGS) entry which is preliminary data.</text>
</comment>
<protein>
    <submittedName>
        <fullName evidence="5">Regulator of chromosome condensation 1/beta-lactamase-inhibitor protein II</fullName>
    </submittedName>
</protein>
<dbReference type="InterPro" id="IPR058923">
    <property type="entry name" value="RCC1-like_dom"/>
</dbReference>
<dbReference type="SUPFAM" id="SSF50985">
    <property type="entry name" value="RCC1/BLIP-II"/>
    <property type="match status" value="1"/>
</dbReference>
<feature type="repeat" description="RCC1" evidence="2">
    <location>
        <begin position="220"/>
        <end position="276"/>
    </location>
</feature>
<keyword evidence="1" id="KW-0677">Repeat</keyword>
<evidence type="ECO:0000256" key="1">
    <source>
        <dbReference type="ARBA" id="ARBA00022737"/>
    </source>
</evidence>
<feature type="domain" description="RCC1-like" evidence="4">
    <location>
        <begin position="24"/>
        <end position="383"/>
    </location>
</feature>
<evidence type="ECO:0000313" key="5">
    <source>
        <dbReference type="EMBL" id="KRX03968.1"/>
    </source>
</evidence>
<sequence length="585" mass="68361">MMDEMEEGYDKLKFKEYVTMVSTIKEDDLCFQQVECQNMACFMIDLKEELWTIGSSIFGQNGSGKYKNWPIPFNISRFHHMNFKKVSCSDTNTSAISDKGKLYIWGENKFGLNLEGFENQQYLESPAKIKKKHFLQYFLEEDSETLKTFQHVSLSKNMVLTVCNDKLFSFGKEEKGRLGAGLIEAKITKEPVIVRFPQQIYQVSGIAIGKNHCLCWNLEGKIFSWGDGSEGKLGVCKQDGSYNFNFISPIQIKLLEKYRIVQGACGESHSCVLTSQGQIFTFGRTIYNKFKKLDNLYPEFYRPKKLRLLSKQKKEIENFVVKIKTNKFQNAAIDNKGFLYTWGENTQNSLGHISVTDLNSPVCVEELTNQYVIDIGLEQNYSVVICSQTQDNLSYKNLTQIIENKRQDQKKKSAHVIWPSDTKKPYFIQQEQRDKKIRKHSSIDGIKPNFQVKKEVLQEINKVKSEHQFVKFQLQERQRNQQKILEQKPFLKWEQKKQKHLKKKQMDYLSIQSEKNNPAPYFCYVDGQKLDFDTASTKLNLDKELQYQEEENQKLEKNFRSSSNDQKQLQTKVIFSPELYHLQKV</sequence>
<evidence type="ECO:0000259" key="4">
    <source>
        <dbReference type="Pfam" id="PF25390"/>
    </source>
</evidence>
<evidence type="ECO:0000256" key="2">
    <source>
        <dbReference type="PROSITE-ProRule" id="PRU00235"/>
    </source>
</evidence>
<name>A0A0V0QPN5_PSEPJ</name>
<accession>A0A0V0QPN5</accession>
<keyword evidence="3" id="KW-0175">Coiled coil</keyword>
<dbReference type="PRINTS" id="PR00633">
    <property type="entry name" value="RCCNDNSATION"/>
</dbReference>
<dbReference type="AlphaFoldDB" id="A0A0V0QPN5"/>
<dbReference type="InParanoid" id="A0A0V0QPN5"/>
<dbReference type="InterPro" id="IPR009091">
    <property type="entry name" value="RCC1/BLIP-II"/>
</dbReference>
<dbReference type="Gene3D" id="2.130.10.30">
    <property type="entry name" value="Regulator of chromosome condensation 1/beta-lactamase-inhibitor protein II"/>
    <property type="match status" value="2"/>
</dbReference>
<evidence type="ECO:0000313" key="6">
    <source>
        <dbReference type="Proteomes" id="UP000054937"/>
    </source>
</evidence>
<dbReference type="Proteomes" id="UP000054937">
    <property type="component" value="Unassembled WGS sequence"/>
</dbReference>
<dbReference type="PROSITE" id="PS50012">
    <property type="entry name" value="RCC1_3"/>
    <property type="match status" value="3"/>
</dbReference>
<organism evidence="5 6">
    <name type="scientific">Pseudocohnilembus persalinus</name>
    <name type="common">Ciliate</name>
    <dbReference type="NCBI Taxonomy" id="266149"/>
    <lineage>
        <taxon>Eukaryota</taxon>
        <taxon>Sar</taxon>
        <taxon>Alveolata</taxon>
        <taxon>Ciliophora</taxon>
        <taxon>Intramacronucleata</taxon>
        <taxon>Oligohymenophorea</taxon>
        <taxon>Scuticociliatia</taxon>
        <taxon>Philasterida</taxon>
        <taxon>Pseudocohnilembidae</taxon>
        <taxon>Pseudocohnilembus</taxon>
    </lineage>
</organism>
<dbReference type="PANTHER" id="PTHR22870">
    <property type="entry name" value="REGULATOR OF CHROMOSOME CONDENSATION"/>
    <property type="match status" value="1"/>
</dbReference>
<dbReference type="OrthoDB" id="297375at2759"/>
<dbReference type="InterPro" id="IPR000408">
    <property type="entry name" value="Reg_chr_condens"/>
</dbReference>
<dbReference type="PANTHER" id="PTHR22870:SF408">
    <property type="entry name" value="OS09G0560450 PROTEIN"/>
    <property type="match status" value="1"/>
</dbReference>
<dbReference type="InterPro" id="IPR051210">
    <property type="entry name" value="Ub_ligase/GEF_domain"/>
</dbReference>
<feature type="repeat" description="RCC1" evidence="2">
    <location>
        <begin position="337"/>
        <end position="388"/>
    </location>
</feature>
<dbReference type="EMBL" id="LDAU01000122">
    <property type="protein sequence ID" value="KRX03968.1"/>
    <property type="molecule type" value="Genomic_DNA"/>
</dbReference>
<evidence type="ECO:0000256" key="3">
    <source>
        <dbReference type="SAM" id="Coils"/>
    </source>
</evidence>
<reference evidence="5 6" key="1">
    <citation type="journal article" date="2015" name="Sci. Rep.">
        <title>Genome of the facultative scuticociliatosis pathogen Pseudocohnilembus persalinus provides insight into its virulence through horizontal gene transfer.</title>
        <authorList>
            <person name="Xiong J."/>
            <person name="Wang G."/>
            <person name="Cheng J."/>
            <person name="Tian M."/>
            <person name="Pan X."/>
            <person name="Warren A."/>
            <person name="Jiang C."/>
            <person name="Yuan D."/>
            <person name="Miao W."/>
        </authorList>
    </citation>
    <scope>NUCLEOTIDE SEQUENCE [LARGE SCALE GENOMIC DNA]</scope>
    <source>
        <strain evidence="5">36N120E</strain>
    </source>
</reference>